<dbReference type="PANTHER" id="PTHR34135">
    <property type="entry name" value="LYSOZYME"/>
    <property type="match status" value="1"/>
</dbReference>
<reference evidence="5 6" key="1">
    <citation type="submission" date="2015-09" db="EMBL/GenBank/DDBJ databases">
        <authorList>
            <consortium name="Pathogen Informatics"/>
        </authorList>
    </citation>
    <scope>NUCLEOTIDE SEQUENCE [LARGE SCALE GENOMIC DNA]</scope>
    <source>
        <strain evidence="5 6">2789STDY5834962</strain>
    </source>
</reference>
<dbReference type="AlphaFoldDB" id="A0A173TUY4"/>
<dbReference type="GO" id="GO:0016998">
    <property type="term" value="P:cell wall macromolecule catabolic process"/>
    <property type="evidence" value="ECO:0007669"/>
    <property type="project" value="InterPro"/>
</dbReference>
<dbReference type="Pfam" id="PF01476">
    <property type="entry name" value="LysM"/>
    <property type="match status" value="1"/>
</dbReference>
<dbReference type="EMBL" id="CYXR01000019">
    <property type="protein sequence ID" value="CUN05655.1"/>
    <property type="molecule type" value="Genomic_DNA"/>
</dbReference>
<dbReference type="Gene3D" id="3.10.350.10">
    <property type="entry name" value="LysM domain"/>
    <property type="match status" value="1"/>
</dbReference>
<dbReference type="PROSITE" id="PS51904">
    <property type="entry name" value="GLYCOSYL_HYDROL_F25_2"/>
    <property type="match status" value="1"/>
</dbReference>
<dbReference type="InterPro" id="IPR017853">
    <property type="entry name" value="GH"/>
</dbReference>
<feature type="domain" description="LysM" evidence="4">
    <location>
        <begin position="351"/>
        <end position="395"/>
    </location>
</feature>
<name>A0A173TUY4_9FIRM</name>
<evidence type="ECO:0000256" key="2">
    <source>
        <dbReference type="ARBA" id="ARBA00022801"/>
    </source>
</evidence>
<dbReference type="CDD" id="cd00118">
    <property type="entry name" value="LysM"/>
    <property type="match status" value="1"/>
</dbReference>
<dbReference type="GO" id="GO:0016052">
    <property type="term" value="P:carbohydrate catabolic process"/>
    <property type="evidence" value="ECO:0007669"/>
    <property type="project" value="TreeGrafter"/>
</dbReference>
<dbReference type="EC" id="3.2.1.17" evidence="5"/>
<evidence type="ECO:0000313" key="6">
    <source>
        <dbReference type="Proteomes" id="UP000095727"/>
    </source>
</evidence>
<sequence>MAMNGIDIASYQTGIDLTVVPCDFVIVKATEGTGYVNPDFTRAYAQAKNAGKSLGIYHYANGGDYQKEADYFLDRIGNRVGEAILCLDWEGKNNPAFGSSDFAWCKSWLDYVYQKTGVRPLLYCSQSAAYKFNNIGNYGLWIAQYADMNQTGYQDKPWNEGAYSCVIRQYSSCGRLNGWGGNLDLDKFYGDKDAWNKYAGKGNTIKPAETPKPTENTPGGSTLDLVVGVMQGKYGDGDNRKNVLGTRYSEVQNFIDHIYSASVDALVNEVKAGKYGNGDTRKIVLGSRYTEVQNKINAASARKSNEQIAQEVLAGKWGNGNDRKNRLSAAGYDYNTIQNIVNGKSGVSSAQYYTVQSGDTLSGIAAKYGTSYQKVAQLNGISNPNVIYVGQKLRVK</sequence>
<dbReference type="SMART" id="SM00257">
    <property type="entry name" value="LysM"/>
    <property type="match status" value="1"/>
</dbReference>
<protein>
    <submittedName>
        <fullName evidence="5">Autolytic lysozyme</fullName>
        <ecNumber evidence="5">3.2.1.17</ecNumber>
    </submittedName>
</protein>
<organism evidence="5 6">
    <name type="scientific">Coprococcus comes</name>
    <dbReference type="NCBI Taxonomy" id="410072"/>
    <lineage>
        <taxon>Bacteria</taxon>
        <taxon>Bacillati</taxon>
        <taxon>Bacillota</taxon>
        <taxon>Clostridia</taxon>
        <taxon>Lachnospirales</taxon>
        <taxon>Lachnospiraceae</taxon>
        <taxon>Coprococcus</taxon>
    </lineage>
</organism>
<dbReference type="GO" id="GO:0009253">
    <property type="term" value="P:peptidoglycan catabolic process"/>
    <property type="evidence" value="ECO:0007669"/>
    <property type="project" value="InterPro"/>
</dbReference>
<accession>A0A173TUY4</accession>
<evidence type="ECO:0000313" key="5">
    <source>
        <dbReference type="EMBL" id="CUN05655.1"/>
    </source>
</evidence>
<dbReference type="InterPro" id="IPR018077">
    <property type="entry name" value="Glyco_hydro_fam25_subgr"/>
</dbReference>
<evidence type="ECO:0000259" key="4">
    <source>
        <dbReference type="PROSITE" id="PS51782"/>
    </source>
</evidence>
<dbReference type="Pfam" id="PF01183">
    <property type="entry name" value="Glyco_hydro_25"/>
    <property type="match status" value="1"/>
</dbReference>
<dbReference type="InterPro" id="IPR018392">
    <property type="entry name" value="LysM"/>
</dbReference>
<dbReference type="InterPro" id="IPR013168">
    <property type="entry name" value="Cpl_7_lyso_C"/>
</dbReference>
<dbReference type="PROSITE" id="PS51782">
    <property type="entry name" value="LYSM"/>
    <property type="match status" value="1"/>
</dbReference>
<comment type="similarity">
    <text evidence="1">Belongs to the glycosyl hydrolase 25 family.</text>
</comment>
<dbReference type="Pfam" id="PF08230">
    <property type="entry name" value="CW_7"/>
    <property type="match status" value="3"/>
</dbReference>
<dbReference type="SUPFAM" id="SSF54106">
    <property type="entry name" value="LysM domain"/>
    <property type="match status" value="1"/>
</dbReference>
<dbReference type="SMART" id="SM00641">
    <property type="entry name" value="Glyco_25"/>
    <property type="match status" value="1"/>
</dbReference>
<keyword evidence="2 5" id="KW-0378">Hydrolase</keyword>
<keyword evidence="3 5" id="KW-0326">Glycosidase</keyword>
<gene>
    <name evidence="5" type="primary">lyc_2</name>
    <name evidence="5" type="ORF">ERS852574_02413</name>
</gene>
<dbReference type="GO" id="GO:0003796">
    <property type="term" value="F:lysozyme activity"/>
    <property type="evidence" value="ECO:0007669"/>
    <property type="project" value="UniProtKB-EC"/>
</dbReference>
<evidence type="ECO:0000256" key="3">
    <source>
        <dbReference type="ARBA" id="ARBA00023295"/>
    </source>
</evidence>
<dbReference type="Proteomes" id="UP000095727">
    <property type="component" value="Unassembled WGS sequence"/>
</dbReference>
<dbReference type="RefSeq" id="WP_055157661.1">
    <property type="nucleotide sequence ID" value="NZ_CYXR01000019.1"/>
</dbReference>
<dbReference type="Gene3D" id="3.20.20.80">
    <property type="entry name" value="Glycosidases"/>
    <property type="match status" value="1"/>
</dbReference>
<proteinExistence type="inferred from homology"/>
<dbReference type="PANTHER" id="PTHR34135:SF2">
    <property type="entry name" value="LYSOZYME"/>
    <property type="match status" value="1"/>
</dbReference>
<dbReference type="SUPFAM" id="SSF51445">
    <property type="entry name" value="(Trans)glycosidases"/>
    <property type="match status" value="1"/>
</dbReference>
<evidence type="ECO:0000256" key="1">
    <source>
        <dbReference type="ARBA" id="ARBA00010646"/>
    </source>
</evidence>
<dbReference type="InterPro" id="IPR002053">
    <property type="entry name" value="Glyco_hydro_25"/>
</dbReference>
<dbReference type="SMART" id="SM01095">
    <property type="entry name" value="Cpl-7"/>
    <property type="match status" value="3"/>
</dbReference>
<dbReference type="InterPro" id="IPR036779">
    <property type="entry name" value="LysM_dom_sf"/>
</dbReference>